<keyword evidence="5" id="KW-0479">Metal-binding</keyword>
<feature type="domain" description="CCHC-type" evidence="21">
    <location>
        <begin position="225"/>
        <end position="240"/>
    </location>
</feature>
<feature type="compositionally biased region" description="Polar residues" evidence="19">
    <location>
        <begin position="166"/>
        <end position="177"/>
    </location>
</feature>
<keyword evidence="8" id="KW-0255">Endonuclease</keyword>
<dbReference type="InterPro" id="IPR001584">
    <property type="entry name" value="Integrase_cat-core"/>
</dbReference>
<evidence type="ECO:0000256" key="18">
    <source>
        <dbReference type="PROSITE-ProRule" id="PRU00047"/>
    </source>
</evidence>
<feature type="region of interest" description="Disordered" evidence="19">
    <location>
        <begin position="166"/>
        <end position="234"/>
    </location>
</feature>
<feature type="domain" description="Integrase catalytic" evidence="22">
    <location>
        <begin position="434"/>
        <end position="610"/>
    </location>
</feature>
<keyword evidence="15" id="KW-0917">Virion maturation</keyword>
<dbReference type="GO" id="GO:0003964">
    <property type="term" value="F:RNA-directed DNA polymerase activity"/>
    <property type="evidence" value="ECO:0007669"/>
    <property type="project" value="UniProtKB-KW"/>
</dbReference>
<evidence type="ECO:0000259" key="22">
    <source>
        <dbReference type="PROSITE" id="PS50994"/>
    </source>
</evidence>
<evidence type="ECO:0000313" key="23">
    <source>
        <dbReference type="EMBL" id="KAL3690152.1"/>
    </source>
</evidence>
<evidence type="ECO:0000256" key="13">
    <source>
        <dbReference type="ARBA" id="ARBA00022918"/>
    </source>
</evidence>
<keyword evidence="14" id="KW-0808">Transferase</keyword>
<evidence type="ECO:0000256" key="4">
    <source>
        <dbReference type="ARBA" id="ARBA00022722"/>
    </source>
</evidence>
<evidence type="ECO:0000256" key="7">
    <source>
        <dbReference type="ARBA" id="ARBA00022750"/>
    </source>
</evidence>
<dbReference type="PROSITE" id="PS50158">
    <property type="entry name" value="ZF_CCHC"/>
    <property type="match status" value="1"/>
</dbReference>
<dbReference type="GO" id="GO:0005524">
    <property type="term" value="F:ATP binding"/>
    <property type="evidence" value="ECO:0007669"/>
    <property type="project" value="UniProtKB-KW"/>
</dbReference>
<dbReference type="Pfam" id="PF22936">
    <property type="entry name" value="Pol_BBD"/>
    <property type="match status" value="1"/>
</dbReference>
<feature type="compositionally biased region" description="Low complexity" evidence="19">
    <location>
        <begin position="726"/>
        <end position="746"/>
    </location>
</feature>
<dbReference type="InterPro" id="IPR043502">
    <property type="entry name" value="DNA/RNA_pol_sf"/>
</dbReference>
<proteinExistence type="predicted"/>
<evidence type="ECO:0000256" key="6">
    <source>
        <dbReference type="ARBA" id="ARBA00022741"/>
    </source>
</evidence>
<evidence type="ECO:0000256" key="20">
    <source>
        <dbReference type="SAM" id="Phobius"/>
    </source>
</evidence>
<keyword evidence="6" id="KW-0547">Nucleotide-binding</keyword>
<dbReference type="InterPro" id="IPR013103">
    <property type="entry name" value="RVT_2"/>
</dbReference>
<keyword evidence="3" id="KW-0645">Protease</keyword>
<dbReference type="EMBL" id="JBJQOH010000004">
    <property type="protein sequence ID" value="KAL3690152.1"/>
    <property type="molecule type" value="Genomic_DNA"/>
</dbReference>
<gene>
    <name evidence="23" type="ORF">R1sor_016461</name>
</gene>
<dbReference type="PANTHER" id="PTHR42648:SF11">
    <property type="entry name" value="TRANSPOSON TY4-P GAG-POL POLYPROTEIN"/>
    <property type="match status" value="1"/>
</dbReference>
<evidence type="ECO:0000256" key="3">
    <source>
        <dbReference type="ARBA" id="ARBA00022670"/>
    </source>
</evidence>
<keyword evidence="18" id="KW-0863">Zinc-finger</keyword>
<dbReference type="SUPFAM" id="SSF56672">
    <property type="entry name" value="DNA/RNA polymerases"/>
    <property type="match status" value="1"/>
</dbReference>
<keyword evidence="11" id="KW-0460">Magnesium</keyword>
<dbReference type="Pfam" id="PF25597">
    <property type="entry name" value="SH3_retrovirus"/>
    <property type="match status" value="1"/>
</dbReference>
<keyword evidence="20" id="KW-0812">Transmembrane</keyword>
<feature type="compositionally biased region" description="Low complexity" evidence="19">
    <location>
        <begin position="688"/>
        <end position="699"/>
    </location>
</feature>
<dbReference type="GO" id="GO:0006508">
    <property type="term" value="P:proteolysis"/>
    <property type="evidence" value="ECO:0007669"/>
    <property type="project" value="UniProtKB-KW"/>
</dbReference>
<dbReference type="InterPro" id="IPR001878">
    <property type="entry name" value="Znf_CCHC"/>
</dbReference>
<dbReference type="Pfam" id="PF00665">
    <property type="entry name" value="rve"/>
    <property type="match status" value="1"/>
</dbReference>
<evidence type="ECO:0000256" key="15">
    <source>
        <dbReference type="ARBA" id="ARBA00023113"/>
    </source>
</evidence>
<evidence type="ECO:0000256" key="11">
    <source>
        <dbReference type="ARBA" id="ARBA00022842"/>
    </source>
</evidence>
<evidence type="ECO:0000256" key="16">
    <source>
        <dbReference type="ARBA" id="ARBA00023172"/>
    </source>
</evidence>
<feature type="compositionally biased region" description="Basic and acidic residues" evidence="19">
    <location>
        <begin position="217"/>
        <end position="230"/>
    </location>
</feature>
<keyword evidence="10" id="KW-0067">ATP-binding</keyword>
<evidence type="ECO:0000256" key="2">
    <source>
        <dbReference type="ARBA" id="ARBA00022612"/>
    </source>
</evidence>
<dbReference type="GO" id="GO:0008270">
    <property type="term" value="F:zinc ion binding"/>
    <property type="evidence" value="ECO:0007669"/>
    <property type="project" value="UniProtKB-KW"/>
</dbReference>
<evidence type="ECO:0000256" key="8">
    <source>
        <dbReference type="ARBA" id="ARBA00022759"/>
    </source>
</evidence>
<keyword evidence="13" id="KW-0695">RNA-directed DNA polymerase</keyword>
<protein>
    <recommendedName>
        <fullName evidence="25">Polyprotein</fullName>
    </recommendedName>
</protein>
<reference evidence="23 24" key="1">
    <citation type="submission" date="2024-09" db="EMBL/GenBank/DDBJ databases">
        <title>Chromosome-scale assembly of Riccia sorocarpa.</title>
        <authorList>
            <person name="Paukszto L."/>
        </authorList>
    </citation>
    <scope>NUCLEOTIDE SEQUENCE [LARGE SCALE GENOMIC DNA]</scope>
    <source>
        <strain evidence="23">LP-2024</strain>
        <tissue evidence="23">Aerial parts of the thallus</tissue>
    </source>
</reference>
<keyword evidence="20" id="KW-0472">Membrane</keyword>
<keyword evidence="7" id="KW-0064">Aspartyl protease</keyword>
<dbReference type="Proteomes" id="UP001633002">
    <property type="component" value="Unassembled WGS sequence"/>
</dbReference>
<evidence type="ECO:0000256" key="19">
    <source>
        <dbReference type="SAM" id="MobiDB-lite"/>
    </source>
</evidence>
<keyword evidence="14" id="KW-0239">DNA-directed DNA polymerase</keyword>
<evidence type="ECO:0000256" key="10">
    <source>
        <dbReference type="ARBA" id="ARBA00022840"/>
    </source>
</evidence>
<dbReference type="GO" id="GO:0003887">
    <property type="term" value="F:DNA-directed DNA polymerase activity"/>
    <property type="evidence" value="ECO:0007669"/>
    <property type="project" value="UniProtKB-KW"/>
</dbReference>
<keyword evidence="16" id="KW-0233">DNA recombination</keyword>
<dbReference type="InterPro" id="IPR012337">
    <property type="entry name" value="RNaseH-like_sf"/>
</dbReference>
<evidence type="ECO:0008006" key="25">
    <source>
        <dbReference type="Google" id="ProtNLM"/>
    </source>
</evidence>
<dbReference type="SUPFAM" id="SSF53098">
    <property type="entry name" value="Ribonuclease H-like"/>
    <property type="match status" value="1"/>
</dbReference>
<organism evidence="23 24">
    <name type="scientific">Riccia sorocarpa</name>
    <dbReference type="NCBI Taxonomy" id="122646"/>
    <lineage>
        <taxon>Eukaryota</taxon>
        <taxon>Viridiplantae</taxon>
        <taxon>Streptophyta</taxon>
        <taxon>Embryophyta</taxon>
        <taxon>Marchantiophyta</taxon>
        <taxon>Marchantiopsida</taxon>
        <taxon>Marchantiidae</taxon>
        <taxon>Marchantiales</taxon>
        <taxon>Ricciaceae</taxon>
        <taxon>Riccia</taxon>
    </lineage>
</organism>
<comment type="function">
    <text evidence="1">The aspartyl protease (PR) mediates the proteolytic cleavages of the Gag and Gag-Pol polyproteins after assembly of the VLP.</text>
</comment>
<dbReference type="PANTHER" id="PTHR42648">
    <property type="entry name" value="TRANSPOSASE, PUTATIVE-RELATED"/>
    <property type="match status" value="1"/>
</dbReference>
<dbReference type="InterPro" id="IPR057670">
    <property type="entry name" value="SH3_retrovirus"/>
</dbReference>
<keyword evidence="2" id="KW-1188">Viral release from host cell</keyword>
<dbReference type="GO" id="GO:0004519">
    <property type="term" value="F:endonuclease activity"/>
    <property type="evidence" value="ECO:0007669"/>
    <property type="project" value="UniProtKB-KW"/>
</dbReference>
<dbReference type="Pfam" id="PF07727">
    <property type="entry name" value="RVT_2"/>
    <property type="match status" value="1"/>
</dbReference>
<keyword evidence="12" id="KW-0229">DNA integration</keyword>
<dbReference type="InterPro" id="IPR036397">
    <property type="entry name" value="RNaseH_sf"/>
</dbReference>
<evidence type="ECO:0000313" key="24">
    <source>
        <dbReference type="Proteomes" id="UP001633002"/>
    </source>
</evidence>
<dbReference type="InterPro" id="IPR039537">
    <property type="entry name" value="Retrotran_Ty1/copia-like"/>
</dbReference>
<feature type="transmembrane region" description="Helical" evidence="20">
    <location>
        <begin position="1072"/>
        <end position="1093"/>
    </location>
</feature>
<dbReference type="GO" id="GO:0004190">
    <property type="term" value="F:aspartic-type endopeptidase activity"/>
    <property type="evidence" value="ECO:0007669"/>
    <property type="project" value="UniProtKB-KW"/>
</dbReference>
<keyword evidence="17" id="KW-0511">Multifunctional enzyme</keyword>
<evidence type="ECO:0000256" key="5">
    <source>
        <dbReference type="ARBA" id="ARBA00022723"/>
    </source>
</evidence>
<keyword evidence="14" id="KW-0548">Nucleotidyltransferase</keyword>
<evidence type="ECO:0000259" key="21">
    <source>
        <dbReference type="PROSITE" id="PS50158"/>
    </source>
</evidence>
<dbReference type="Pfam" id="PF14223">
    <property type="entry name" value="Retrotran_gag_2"/>
    <property type="match status" value="1"/>
</dbReference>
<keyword evidence="20" id="KW-1133">Transmembrane helix</keyword>
<evidence type="ECO:0000256" key="14">
    <source>
        <dbReference type="ARBA" id="ARBA00022932"/>
    </source>
</evidence>
<comment type="caution">
    <text evidence="23">The sequence shown here is derived from an EMBL/GenBank/DDBJ whole genome shotgun (WGS) entry which is preliminary data.</text>
</comment>
<keyword evidence="24" id="KW-1185">Reference proteome</keyword>
<keyword evidence="18" id="KW-0862">Zinc</keyword>
<evidence type="ECO:0000256" key="1">
    <source>
        <dbReference type="ARBA" id="ARBA00002180"/>
    </source>
</evidence>
<dbReference type="InterPro" id="IPR054722">
    <property type="entry name" value="PolX-like_BBD"/>
</dbReference>
<keyword evidence="4" id="KW-0540">Nuclease</keyword>
<feature type="region of interest" description="Disordered" evidence="19">
    <location>
        <begin position="685"/>
        <end position="750"/>
    </location>
</feature>
<evidence type="ECO:0000256" key="12">
    <source>
        <dbReference type="ARBA" id="ARBA00022908"/>
    </source>
</evidence>
<keyword evidence="9" id="KW-0378">Hydrolase</keyword>
<evidence type="ECO:0000256" key="9">
    <source>
        <dbReference type="ARBA" id="ARBA00022801"/>
    </source>
</evidence>
<feature type="compositionally biased region" description="Polar residues" evidence="19">
    <location>
        <begin position="187"/>
        <end position="216"/>
    </location>
</feature>
<sequence>MIGDLSFSFPADDKLVGSANYLTWKWQVQTILELDDLWDLVVEPEDSSDSDSEEVLVGLAAITNFCSLKMKPNSTSADFMRKVNLAINQLCEQGEKPSKEMVIERVLNALPRRYELVIRGISTNSKLPSFEELAGLLQLEDDRERNRNQDDDLSWLIAQFKKTLVNRNSQNARNKSGGTYRPPHARSTGTSSTAPTSDSRTYQNKSSGFSQASGDNKTSEERQKRCERCGRRGHTAPKCRMDYRRIKQDDFAGVEANSATVDSGPASEQLDDDIRDFLLGKSDNKQDSSSSSVQALSLEVNAAVLDDDLPWLLDSSASRHVTGSAKAVGDLRKLDHASTVTSAGGTVHDVSGVTDVHVNLNGETQIITNVLYVPTCSATEDQLELARIWHARLGHHALDALHYMTTHQTALGLPGHLPKLIGACADCLAGKHSRDSFPEHSETRSTRILQLLHADLCGPFPVSSMGGAKYILTIVDDFSRKGWALLLHYKSDTFQCFTEFKTAIESETGVKVTGLRTHRGGEFMSTAFLDYCKRHGIKRQLTVARTPQQNGVVKRRNRILLERMRSLMIAANTPKSLWGEAVTTAIYLVNVTPTRANSGVPPYTKFFGRRPDLSHLRIFGCTAYMHVPSNERTKLDSKTRSGMVVGYDTHSKAYRVYDPEIKKVRICRDVHFDEHKMGWIPSISSLEPVPAQSSPSPSVLQFHSRDLDSTSPPGPPPSSADHHNLPDSSSPRSSPLSPTSITPESPDSLPAPVPVIIDPLLASSSDVPTVIPFSTVPAAASSTPVPVPAASPMLPSSSCPPPLVTCPSPPPSPPAVPPLRATRSGRIVRPPQRYIDYNLALTVELREPESFQQALQDPRWRRAIAAEIQSLKKKQTCDLAPLPSGARPISARWIFRIKPSTQPTVAPICKARLVARGFQQRLGIDYFDTFAPVVKFTTLRAVLSLSARAAWPLHHLDIKSAFLQGELDEAVYLCVPDGFPTPNPASLICRLNKPLYGLRQAPRQWYSKIHTFFVSQGLHRSSSDPGLYLLSEQGQSVVVLLYVDDLLITGDHKSKIQHLQRQLQHSFEISALGLWTITFALSSSNLILAFLCVNVRLF</sequence>
<dbReference type="PROSITE" id="PS50994">
    <property type="entry name" value="INTEGRASE"/>
    <property type="match status" value="1"/>
</dbReference>
<dbReference type="GO" id="GO:0006310">
    <property type="term" value="P:DNA recombination"/>
    <property type="evidence" value="ECO:0007669"/>
    <property type="project" value="UniProtKB-KW"/>
</dbReference>
<dbReference type="Gene3D" id="3.30.420.10">
    <property type="entry name" value="Ribonuclease H-like superfamily/Ribonuclease H"/>
    <property type="match status" value="1"/>
</dbReference>
<name>A0ABD3HF37_9MARC</name>
<evidence type="ECO:0000256" key="17">
    <source>
        <dbReference type="ARBA" id="ARBA00023268"/>
    </source>
</evidence>
<accession>A0ABD3HF37</accession>
<dbReference type="GO" id="GO:0015074">
    <property type="term" value="P:DNA integration"/>
    <property type="evidence" value="ECO:0007669"/>
    <property type="project" value="UniProtKB-KW"/>
</dbReference>
<dbReference type="AlphaFoldDB" id="A0ABD3HF37"/>